<protein>
    <submittedName>
        <fullName evidence="1">Uncharacterized protein</fullName>
    </submittedName>
</protein>
<organism evidence="1 2">
    <name type="scientific">Micromonospora parastrephiae</name>
    <dbReference type="NCBI Taxonomy" id="2806101"/>
    <lineage>
        <taxon>Bacteria</taxon>
        <taxon>Bacillati</taxon>
        <taxon>Actinomycetota</taxon>
        <taxon>Actinomycetes</taxon>
        <taxon>Micromonosporales</taxon>
        <taxon>Micromonosporaceae</taxon>
        <taxon>Micromonospora</taxon>
    </lineage>
</organism>
<evidence type="ECO:0000313" key="2">
    <source>
        <dbReference type="Proteomes" id="UP000601027"/>
    </source>
</evidence>
<proteinExistence type="predicted"/>
<dbReference type="Proteomes" id="UP000601027">
    <property type="component" value="Unassembled WGS sequence"/>
</dbReference>
<name>A0ABS1XWB7_9ACTN</name>
<gene>
    <name evidence="1" type="ORF">JNW91_17915</name>
</gene>
<dbReference type="EMBL" id="JAEVHM010000086">
    <property type="protein sequence ID" value="MBM0233566.1"/>
    <property type="molecule type" value="Genomic_DNA"/>
</dbReference>
<comment type="caution">
    <text evidence="1">The sequence shown here is derived from an EMBL/GenBank/DDBJ whole genome shotgun (WGS) entry which is preliminary data.</text>
</comment>
<sequence length="216" mass="23558">MAANNKIKGFTVPAAGVYSYRTEGHDSIEYDGDSYDRPFPAETYARVHHAGGCVWELYFTPIQEHTDAHRQCSAPGEYLCLAHMQKVSFAGISGDETHHCHPAMIQVGGKASAAGGVEETVCEAHGNRARIVIKYIGEESVTVDGVARPTHHVRIDSYVKGAGLDGTAVADAWFDVADGLYLKLVREADVTVDRDGNKGTYRIKASYELESRTPRT</sequence>
<keyword evidence="2" id="KW-1185">Reference proteome</keyword>
<reference evidence="1 2" key="1">
    <citation type="submission" date="2021-01" db="EMBL/GenBank/DDBJ databases">
        <title>Draft genome sequence of Micromonospora sp. strain STR1_7.</title>
        <authorList>
            <person name="Karlyshev A."/>
            <person name="Jawad R."/>
        </authorList>
    </citation>
    <scope>NUCLEOTIDE SEQUENCE [LARGE SCALE GENOMIC DNA]</scope>
    <source>
        <strain evidence="1 2">STR1-7</strain>
    </source>
</reference>
<evidence type="ECO:0000313" key="1">
    <source>
        <dbReference type="EMBL" id="MBM0233566.1"/>
    </source>
</evidence>
<dbReference type="RefSeq" id="WP_203176671.1">
    <property type="nucleotide sequence ID" value="NZ_JAEVHM010000086.1"/>
</dbReference>
<accession>A0ABS1XWB7</accession>